<dbReference type="SMART" id="SM01343">
    <property type="entry name" value="FATC"/>
    <property type="match status" value="1"/>
</dbReference>
<evidence type="ECO:0000313" key="2">
    <source>
        <dbReference type="EMBL" id="GAA5807724.1"/>
    </source>
</evidence>
<dbReference type="EMBL" id="BAABUK010000002">
    <property type="protein sequence ID" value="GAA5807724.1"/>
    <property type="molecule type" value="Genomic_DNA"/>
</dbReference>
<protein>
    <recommendedName>
        <fullName evidence="1">FATC domain-containing protein</fullName>
    </recommendedName>
</protein>
<dbReference type="PROSITE" id="PS51190">
    <property type="entry name" value="FATC"/>
    <property type="match status" value="1"/>
</dbReference>
<organism evidence="2 3">
    <name type="scientific">Mucor flavus</name>
    <dbReference type="NCBI Taxonomy" id="439312"/>
    <lineage>
        <taxon>Eukaryota</taxon>
        <taxon>Fungi</taxon>
        <taxon>Fungi incertae sedis</taxon>
        <taxon>Mucoromycota</taxon>
        <taxon>Mucoromycotina</taxon>
        <taxon>Mucoromycetes</taxon>
        <taxon>Mucorales</taxon>
        <taxon>Mucorineae</taxon>
        <taxon>Mucoraceae</taxon>
        <taxon>Mucor</taxon>
    </lineage>
</organism>
<gene>
    <name evidence="2" type="ORF">MFLAVUS_001098</name>
</gene>
<accession>A0ABP9YLK4</accession>
<dbReference type="Pfam" id="PF02260">
    <property type="entry name" value="FATC"/>
    <property type="match status" value="1"/>
</dbReference>
<dbReference type="Proteomes" id="UP001473302">
    <property type="component" value="Unassembled WGS sequence"/>
</dbReference>
<name>A0ABP9YLK4_9FUNG</name>
<proteinExistence type="predicted"/>
<reference evidence="2 3" key="1">
    <citation type="submission" date="2024-04" db="EMBL/GenBank/DDBJ databases">
        <title>genome sequences of Mucor flavus KT1a and Helicostylum pulchrum KT1b strains isolated from the surface of a dry-aged beef.</title>
        <authorList>
            <person name="Toyotome T."/>
            <person name="Hosono M."/>
            <person name="Torimaru M."/>
            <person name="Fukuda K."/>
            <person name="Mikami N."/>
        </authorList>
    </citation>
    <scope>NUCLEOTIDE SEQUENCE [LARGE SCALE GENOMIC DNA]</scope>
    <source>
        <strain evidence="2 3">KT1a</strain>
    </source>
</reference>
<keyword evidence="3" id="KW-1185">Reference proteome</keyword>
<feature type="domain" description="FATC" evidence="1">
    <location>
        <begin position="41"/>
        <end position="73"/>
    </location>
</feature>
<dbReference type="InterPro" id="IPR003152">
    <property type="entry name" value="FATC_dom"/>
</dbReference>
<evidence type="ECO:0000313" key="3">
    <source>
        <dbReference type="Proteomes" id="UP001473302"/>
    </source>
</evidence>
<comment type="caution">
    <text evidence="2">The sequence shown here is derived from an EMBL/GenBank/DDBJ whole genome shotgun (WGS) entry which is preliminary data.</text>
</comment>
<evidence type="ECO:0000259" key="1">
    <source>
        <dbReference type="PROSITE" id="PS51190"/>
    </source>
</evidence>
<sequence>MPMIAITEIENGHSSRSYCKDIVALAKGDPDHDIRARTGSSCKNTTDQVQCLINLATDKCVLGVMYGGWMSFV</sequence>